<dbReference type="PANTHER" id="PTHR34385">
    <property type="entry name" value="D-ALANYL-D-ALANINE CARBOXYPEPTIDASE"/>
    <property type="match status" value="1"/>
</dbReference>
<dbReference type="EMBL" id="FNNQ01000017">
    <property type="protein sequence ID" value="SDX42781.1"/>
    <property type="molecule type" value="Genomic_DNA"/>
</dbReference>
<sequence length="197" mass="22371">MRDWHGLHVLVNKSNPLPADFVPKDLVIPEVSFSFSEDHPRKYLRREAAVALERLFAYAQTMGIYLVAASGYRSYETQAAIFANHVERLGTLGANRESARPGESEHQTGLAMDITSKLVGFKLVEEFGSTPEGRWLATHASQFGFILRYPVGKEKVTGYIYEPWHYRYLGENLAHQVTESGLTYEEFLLQEVNTQDD</sequence>
<protein>
    <submittedName>
        <fullName evidence="2">D-alanyl-D-alanine carboxypeptidase</fullName>
    </submittedName>
</protein>
<evidence type="ECO:0000313" key="3">
    <source>
        <dbReference type="Proteomes" id="UP000198534"/>
    </source>
</evidence>
<name>A0A1H3BM30_9BACL</name>
<dbReference type="InterPro" id="IPR058193">
    <property type="entry name" value="VanY/YodJ_core_dom"/>
</dbReference>
<dbReference type="OrthoDB" id="9792074at2"/>
<dbReference type="Pfam" id="PF02557">
    <property type="entry name" value="VanY"/>
    <property type="match status" value="1"/>
</dbReference>
<organism evidence="2 3">
    <name type="scientific">Marininema mesophilum</name>
    <dbReference type="NCBI Taxonomy" id="1048340"/>
    <lineage>
        <taxon>Bacteria</taxon>
        <taxon>Bacillati</taxon>
        <taxon>Bacillota</taxon>
        <taxon>Bacilli</taxon>
        <taxon>Bacillales</taxon>
        <taxon>Thermoactinomycetaceae</taxon>
        <taxon>Marininema</taxon>
    </lineage>
</organism>
<keyword evidence="2" id="KW-0645">Protease</keyword>
<keyword evidence="2" id="KW-0378">Hydrolase</keyword>
<accession>A0A1H3BM30</accession>
<dbReference type="SUPFAM" id="SSF55166">
    <property type="entry name" value="Hedgehog/DD-peptidase"/>
    <property type="match status" value="1"/>
</dbReference>
<keyword evidence="3" id="KW-1185">Reference proteome</keyword>
<evidence type="ECO:0000259" key="1">
    <source>
        <dbReference type="Pfam" id="PF02557"/>
    </source>
</evidence>
<dbReference type="STRING" id="1048340.SAMN05444487_11750"/>
<dbReference type="GO" id="GO:0004180">
    <property type="term" value="F:carboxypeptidase activity"/>
    <property type="evidence" value="ECO:0007669"/>
    <property type="project" value="UniProtKB-KW"/>
</dbReference>
<dbReference type="RefSeq" id="WP_091742499.1">
    <property type="nucleotide sequence ID" value="NZ_FNNQ01000017.1"/>
</dbReference>
<evidence type="ECO:0000313" key="2">
    <source>
        <dbReference type="EMBL" id="SDX42781.1"/>
    </source>
</evidence>
<gene>
    <name evidence="2" type="ORF">SAMN05444487_11750</name>
</gene>
<proteinExistence type="predicted"/>
<dbReference type="Gene3D" id="3.30.1380.10">
    <property type="match status" value="1"/>
</dbReference>
<keyword evidence="2" id="KW-0121">Carboxypeptidase</keyword>
<dbReference type="AlphaFoldDB" id="A0A1H3BM30"/>
<reference evidence="2 3" key="1">
    <citation type="submission" date="2016-10" db="EMBL/GenBank/DDBJ databases">
        <authorList>
            <person name="de Groot N.N."/>
        </authorList>
    </citation>
    <scope>NUCLEOTIDE SEQUENCE [LARGE SCALE GENOMIC DNA]</scope>
    <source>
        <strain evidence="2 3">DSM 45610</strain>
    </source>
</reference>
<feature type="domain" description="D-alanyl-D-alanine carboxypeptidase-like core" evidence="1">
    <location>
        <begin position="42"/>
        <end position="170"/>
    </location>
</feature>
<dbReference type="InterPro" id="IPR052179">
    <property type="entry name" value="DD-CPase-like"/>
</dbReference>
<dbReference type="InterPro" id="IPR003709">
    <property type="entry name" value="VanY-like_core_dom"/>
</dbReference>
<dbReference type="PANTHER" id="PTHR34385:SF1">
    <property type="entry name" value="PEPTIDOGLYCAN L-ALANYL-D-GLUTAMATE ENDOPEPTIDASE CWLK"/>
    <property type="match status" value="1"/>
</dbReference>
<dbReference type="Proteomes" id="UP000198534">
    <property type="component" value="Unassembled WGS sequence"/>
</dbReference>
<dbReference type="GO" id="GO:0006508">
    <property type="term" value="P:proteolysis"/>
    <property type="evidence" value="ECO:0007669"/>
    <property type="project" value="InterPro"/>
</dbReference>
<dbReference type="InterPro" id="IPR009045">
    <property type="entry name" value="Zn_M74/Hedgehog-like"/>
</dbReference>
<dbReference type="CDD" id="cd14852">
    <property type="entry name" value="LD-carboxypeptidase"/>
    <property type="match status" value="1"/>
</dbReference>